<dbReference type="OrthoDB" id="290983at2157"/>
<comment type="caution">
    <text evidence="2">The sequence shown here is derived from an EMBL/GenBank/DDBJ whole genome shotgun (WGS) entry which is preliminary data.</text>
</comment>
<dbReference type="Proteomes" id="UP000471521">
    <property type="component" value="Unassembled WGS sequence"/>
</dbReference>
<sequence length="56" mass="6382">MDRLNATILTPNADPTATWHAETAWFEAYQDGEIEAEDLSFRVLDTLEPIRTSTEK</sequence>
<protein>
    <recommendedName>
        <fullName evidence="1">DUF8159 domain-containing protein</fullName>
    </recommendedName>
</protein>
<reference evidence="2 3" key="1">
    <citation type="submission" date="2019-12" db="EMBL/GenBank/DDBJ databases">
        <title>Isolation and characterization of three novel carbon monoxide-oxidizing members of Halobacteria from salione crusts and soils.</title>
        <authorList>
            <person name="Myers M.R."/>
            <person name="King G.M."/>
        </authorList>
    </citation>
    <scope>NUCLEOTIDE SEQUENCE [LARGE SCALE GENOMIC DNA]</scope>
    <source>
        <strain evidence="2 3">PCN9</strain>
    </source>
</reference>
<dbReference type="RefSeq" id="WP_159524747.1">
    <property type="nucleotide sequence ID" value="NZ_WUUU01000001.1"/>
</dbReference>
<dbReference type="Pfam" id="PF26490">
    <property type="entry name" value="DUF8159"/>
    <property type="match status" value="1"/>
</dbReference>
<gene>
    <name evidence="2" type="ORF">GRX66_00500</name>
</gene>
<feature type="domain" description="DUF8159" evidence="1">
    <location>
        <begin position="2"/>
        <end position="49"/>
    </location>
</feature>
<evidence type="ECO:0000313" key="2">
    <source>
        <dbReference type="EMBL" id="MXR19150.1"/>
    </source>
</evidence>
<keyword evidence="3" id="KW-1185">Reference proteome</keyword>
<evidence type="ECO:0000313" key="3">
    <source>
        <dbReference type="Proteomes" id="UP000471521"/>
    </source>
</evidence>
<accession>A0A6B0SJV6</accession>
<evidence type="ECO:0000259" key="1">
    <source>
        <dbReference type="Pfam" id="PF26490"/>
    </source>
</evidence>
<dbReference type="EMBL" id="WUUU01000001">
    <property type="protein sequence ID" value="MXR19150.1"/>
    <property type="molecule type" value="Genomic_DNA"/>
</dbReference>
<dbReference type="AlphaFoldDB" id="A0A6B0SJV6"/>
<organism evidence="2 3">
    <name type="scientific">Halobacterium bonnevillei</name>
    <dbReference type="NCBI Taxonomy" id="2692200"/>
    <lineage>
        <taxon>Archaea</taxon>
        <taxon>Methanobacteriati</taxon>
        <taxon>Methanobacteriota</taxon>
        <taxon>Stenosarchaea group</taxon>
        <taxon>Halobacteria</taxon>
        <taxon>Halobacteriales</taxon>
        <taxon>Halobacteriaceae</taxon>
        <taxon>Halobacterium</taxon>
    </lineage>
</organism>
<dbReference type="InterPro" id="IPR058473">
    <property type="entry name" value="DUF8159"/>
</dbReference>
<name>A0A6B0SJV6_9EURY</name>
<proteinExistence type="predicted"/>